<protein>
    <submittedName>
        <fullName evidence="8">Tyrosine-protein phosphatase non-receptor type 23</fullName>
    </submittedName>
</protein>
<feature type="region of interest" description="Disordered" evidence="5">
    <location>
        <begin position="1443"/>
        <end position="1463"/>
    </location>
</feature>
<dbReference type="PROSITE" id="PS50055">
    <property type="entry name" value="TYR_PHOSPHATASE_PTP"/>
    <property type="match status" value="1"/>
</dbReference>
<evidence type="ECO:0000259" key="7">
    <source>
        <dbReference type="PROSITE" id="PS51180"/>
    </source>
</evidence>
<dbReference type="SMART" id="SM00194">
    <property type="entry name" value="PTPc"/>
    <property type="match status" value="1"/>
</dbReference>
<sequence>MEAVPRLPMVWFLLKVSPEPTTFGPKLKQYIQDFYNEEPESYNSEIQQLENLRSMAVRAPIDMAGCTLLKKYYCQLHFLQSRFPMYKDGPAAVTFTWKDAYTNLVCSLSSIRFEIMSILYNIGAMHTQLGGQIERNSADGMKMACTHFQCAAWAFEHLKNSFPQPFDLSLELMTFMHQLSLAQAQECILEKSMLDNRKPTIVAKVAKQIVDYFTMALTTLKQSGGEIGTISDGVGSKFYKIWKRYAKFKKAYHMAVTYLYQGLAAEEQRKMGERVAFYNAALASLNEAHMIFDSTNHKEEKAAVEESLTFTNDVIEGKRKAAKNENDFIYHEEVPEKESLPTVKGASLVKGISFNINDPEVSGQDIFARFVPMKVHEANSLYSEEKAKILRFIGAKVDEKDQYLNTYLTSLKLEHMNFWDPDTQASEWECLPLPEELLERCAALNAKQHIIQDLVDIMGKLSETSQDVEKVLNEISKFLLEEEQKEKQYQDAVGKRPPSIVATDLTREAKKYEEAHNKASESNQALHKAVTMHVKNLKILAQPLADLMAQIPSPNVCLADQGSEKSQAKETEKMQTKELKRVLNKVDEMRIQRLDLLTKLRDQIVQDDLTRLLVTATSSESAPLDRLFADQLNKHQSLMSLIEQNLAAQDNILAALTDAYAQTANVRKSVEEVLKRREMTISSLINSYDAYEDLLAKSSKGLEFYRKLEINVSKLLQRVKSTCKVQEEEREQILAQDNKNTYEKVDATIPATYDQGRPRSGNGLKLKDYLNSRVEGGTGYQNPYYNLYKGHVASIQMDSKSLTTDMGNKNVIQSPSTIPVSEIPSSAVKSSQHYYPASYADYRTSSPYSYGTQTYYENPVANSILSQSYLSSTTNTTNVYQQPTLSTSTAGVSHSSVQYPTSSYLSNGQTLPTATSQDKFRDVSSNYNTSNTLQYDTYQSPTGYNNYNITTPYVPNQEKVTVKSGITENSTHIQPVPQMPVSTIGAVVASGTVSTVDSPGQASYNIVQQTQLYNNQQKTTLNQEMFHSGQNAVRSQETMPAKDNTLTQNYSLPQTAHSEITYSQNYTTYYNPTELQAQHVPYTESTYDTAVVPPTQYIQSQQSSSSNQSVHSVPSTNEASVPYSSNLHGINPVQYSPQTGTEPSKQNYTDKTYAAYSTQVQMNTVTSNYPNTYQTYQHGTTGTPYEQTSMLPGDASNTYAYINSSSSSEIIQSHAKPTTVQSYSQSYQYSQQVPYSGYAQYPNYSQGQNYAYMQNAHGVNTMAYTYNPANQAQGYTYALNPQDTQTSQTLEATVSVTPSNVTGNGIYQQQEINARYTNAGNNAVVNQTPSSQYSQVYQSQTGNDTYYTTPYGLQMQSQAASVTRPENYTNYNQTYMQAVNNGTNTTTSANPMKLTTKSEEPKSNVDLLSDLDITINHAPLVPEVRPLSTVQKKEEAIIADTTEDDKAEKNEQGKSCKTEQEITPIEDKNDHENLQIVWDTWYNDVRPKKDPLGEPAALQKFINDVEKYEKFVDSLLVKTLSGATNLDIKWKEVQDFEERENGKQSSTVALAHSSENRTIDCIPYDTTRVQISSSDVSSYINASHIMEITQWIPTAFIITQTPLIDKLDIFWTMIWEQESEVIACLVSDAQLNGELYWPISEKDNLDVGNFTISLKKIINHTTYIQRTLSIKYNKKKSERVIVHMQFFVWPSNGFPSSPGAILAFSSDVMTEQALRRCSPKPVIVHCLDGGSLSSLFLVAAATVCHIRADCGIVDVPLVFKGLAKCRKQVVNKESLLFAYRLVLYHAQDILMKRGILSSTRATFDNLDGFKGNKEKTLRKLQCHPSDDFLHNLGVGMQRPDSEQLGKTLTILTSDSTSSSASQEKSNGGVIDPLSQLDPLWSIRR</sequence>
<dbReference type="Pfam" id="PF00102">
    <property type="entry name" value="Y_phosphatase"/>
    <property type="match status" value="1"/>
</dbReference>
<name>A0A195CLC9_9HYME</name>
<dbReference type="InterPro" id="IPR029021">
    <property type="entry name" value="Prot-tyrosine_phosphatase-like"/>
</dbReference>
<evidence type="ECO:0000313" key="9">
    <source>
        <dbReference type="Proteomes" id="UP000078542"/>
    </source>
</evidence>
<dbReference type="SMART" id="SM00404">
    <property type="entry name" value="PTPc_motif"/>
    <property type="match status" value="1"/>
</dbReference>
<evidence type="ECO:0000256" key="3">
    <source>
        <dbReference type="ARBA" id="ARBA00022490"/>
    </source>
</evidence>
<evidence type="ECO:0000256" key="2">
    <source>
        <dbReference type="ARBA" id="ARBA00004496"/>
    </source>
</evidence>
<dbReference type="Proteomes" id="UP000078542">
    <property type="component" value="Unassembled WGS sequence"/>
</dbReference>
<reference evidence="8 9" key="1">
    <citation type="submission" date="2016-03" db="EMBL/GenBank/DDBJ databases">
        <title>Cyphomyrmex costatus WGS genome.</title>
        <authorList>
            <person name="Nygaard S."/>
            <person name="Hu H."/>
            <person name="Boomsma J."/>
            <person name="Zhang G."/>
        </authorList>
    </citation>
    <scope>NUCLEOTIDE SEQUENCE [LARGE SCALE GENOMIC DNA]</scope>
    <source>
        <strain evidence="8">MS0001</strain>
        <tissue evidence="8">Whole body</tissue>
    </source>
</reference>
<dbReference type="InterPro" id="IPR003595">
    <property type="entry name" value="Tyr_Pase_cat"/>
</dbReference>
<dbReference type="PANTHER" id="PTHR23030:SF30">
    <property type="entry name" value="TYROSINE-PROTEIN PHOSPHATASE NON-RECEPTOR TYPE 23"/>
    <property type="match status" value="1"/>
</dbReference>
<proteinExistence type="predicted"/>
<evidence type="ECO:0000256" key="4">
    <source>
        <dbReference type="ARBA" id="ARBA00022753"/>
    </source>
</evidence>
<dbReference type="InterPro" id="IPR038499">
    <property type="entry name" value="BRO1_sf"/>
</dbReference>
<evidence type="ECO:0000256" key="1">
    <source>
        <dbReference type="ARBA" id="ARBA00004177"/>
    </source>
</evidence>
<dbReference type="SUPFAM" id="SSF52799">
    <property type="entry name" value="(Phosphotyrosine protein) phosphatases II"/>
    <property type="match status" value="1"/>
</dbReference>
<dbReference type="Gene3D" id="1.20.140.50">
    <property type="entry name" value="alix/aip1 like domains"/>
    <property type="match status" value="1"/>
</dbReference>
<comment type="subcellular location">
    <subcellularLocation>
        <location evidence="2">Cytoplasm</location>
    </subcellularLocation>
    <subcellularLocation>
        <location evidence="1">Endosome</location>
    </subcellularLocation>
</comment>
<dbReference type="EMBL" id="KQ977600">
    <property type="protein sequence ID" value="KYN01526.1"/>
    <property type="molecule type" value="Genomic_DNA"/>
</dbReference>
<dbReference type="Gene3D" id="3.90.190.10">
    <property type="entry name" value="Protein tyrosine phosphatase superfamily"/>
    <property type="match status" value="1"/>
</dbReference>
<dbReference type="KEGG" id="ccoa:108775102"/>
<feature type="domain" description="BRO1" evidence="7">
    <location>
        <begin position="8"/>
        <end position="404"/>
    </location>
</feature>
<evidence type="ECO:0000259" key="6">
    <source>
        <dbReference type="PROSITE" id="PS50055"/>
    </source>
</evidence>
<dbReference type="SMART" id="SM01041">
    <property type="entry name" value="BRO1"/>
    <property type="match status" value="1"/>
</dbReference>
<keyword evidence="8" id="KW-0675">Receptor</keyword>
<evidence type="ECO:0000313" key="8">
    <source>
        <dbReference type="EMBL" id="KYN01526.1"/>
    </source>
</evidence>
<organism evidence="8 9">
    <name type="scientific">Cyphomyrmex costatus</name>
    <dbReference type="NCBI Taxonomy" id="456900"/>
    <lineage>
        <taxon>Eukaryota</taxon>
        <taxon>Metazoa</taxon>
        <taxon>Ecdysozoa</taxon>
        <taxon>Arthropoda</taxon>
        <taxon>Hexapoda</taxon>
        <taxon>Insecta</taxon>
        <taxon>Pterygota</taxon>
        <taxon>Neoptera</taxon>
        <taxon>Endopterygota</taxon>
        <taxon>Hymenoptera</taxon>
        <taxon>Apocrita</taxon>
        <taxon>Aculeata</taxon>
        <taxon>Formicoidea</taxon>
        <taxon>Formicidae</taxon>
        <taxon>Myrmicinae</taxon>
        <taxon>Cyphomyrmex</taxon>
    </lineage>
</organism>
<dbReference type="InterPro" id="IPR025304">
    <property type="entry name" value="ALIX_V_dom"/>
</dbReference>
<feature type="compositionally biased region" description="Low complexity" evidence="5">
    <location>
        <begin position="1099"/>
        <end position="1115"/>
    </location>
</feature>
<feature type="domain" description="Tyrosine-protein phosphatase" evidence="6">
    <location>
        <begin position="1526"/>
        <end position="1785"/>
    </location>
</feature>
<dbReference type="GO" id="GO:0005768">
    <property type="term" value="C:endosome"/>
    <property type="evidence" value="ECO:0007669"/>
    <property type="project" value="UniProtKB-SubCell"/>
</dbReference>
<dbReference type="PROSITE" id="PS51180">
    <property type="entry name" value="BRO1"/>
    <property type="match status" value="1"/>
</dbReference>
<dbReference type="STRING" id="456900.A0A195CLC9"/>
<dbReference type="Pfam" id="PF03097">
    <property type="entry name" value="BRO1"/>
    <property type="match status" value="1"/>
</dbReference>
<dbReference type="InterPro" id="IPR004328">
    <property type="entry name" value="BRO1_dom"/>
</dbReference>
<keyword evidence="4" id="KW-0967">Endosome</keyword>
<feature type="compositionally biased region" description="Polar residues" evidence="5">
    <location>
        <begin position="1116"/>
        <end position="1147"/>
    </location>
</feature>
<dbReference type="GO" id="GO:0032456">
    <property type="term" value="P:endocytic recycling"/>
    <property type="evidence" value="ECO:0007669"/>
    <property type="project" value="TreeGrafter"/>
</dbReference>
<dbReference type="Gene3D" id="1.20.120.560">
    <property type="entry name" value="alix/aip1 in complex with the ypdl late domain"/>
    <property type="match status" value="1"/>
</dbReference>
<dbReference type="PRINTS" id="PR00700">
    <property type="entry name" value="PRTYPHPHTASE"/>
</dbReference>
<dbReference type="OrthoDB" id="10266451at2759"/>
<dbReference type="Pfam" id="PF13949">
    <property type="entry name" value="ALIX_LYPXL_bnd"/>
    <property type="match status" value="1"/>
</dbReference>
<dbReference type="Gene3D" id="1.25.40.280">
    <property type="entry name" value="alix/aip1 like domains"/>
    <property type="match status" value="1"/>
</dbReference>
<accession>A0A195CLC9</accession>
<keyword evidence="9" id="KW-1185">Reference proteome</keyword>
<feature type="compositionally biased region" description="Basic and acidic residues" evidence="5">
    <location>
        <begin position="1444"/>
        <end position="1463"/>
    </location>
</feature>
<dbReference type="GO" id="GO:0004725">
    <property type="term" value="F:protein tyrosine phosphatase activity"/>
    <property type="evidence" value="ECO:0007669"/>
    <property type="project" value="InterPro"/>
</dbReference>
<dbReference type="GO" id="GO:0043328">
    <property type="term" value="P:protein transport to vacuole involved in ubiquitin-dependent protein catabolic process via the multivesicular body sorting pathway"/>
    <property type="evidence" value="ECO:0007669"/>
    <property type="project" value="TreeGrafter"/>
</dbReference>
<dbReference type="InterPro" id="IPR000242">
    <property type="entry name" value="PTP_cat"/>
</dbReference>
<dbReference type="GO" id="GO:0045022">
    <property type="term" value="P:early endosome to late endosome transport"/>
    <property type="evidence" value="ECO:0007669"/>
    <property type="project" value="TreeGrafter"/>
</dbReference>
<dbReference type="CDD" id="cd09234">
    <property type="entry name" value="V_HD-PTP_like"/>
    <property type="match status" value="1"/>
</dbReference>
<keyword evidence="3" id="KW-0963">Cytoplasm</keyword>
<gene>
    <name evidence="8" type="ORF">ALC62_07708</name>
</gene>
<evidence type="ECO:0000256" key="5">
    <source>
        <dbReference type="SAM" id="MobiDB-lite"/>
    </source>
</evidence>
<dbReference type="PANTHER" id="PTHR23030">
    <property type="entry name" value="PCD6 INTERACTING PROTEIN-RELATED"/>
    <property type="match status" value="1"/>
</dbReference>
<feature type="region of interest" description="Disordered" evidence="5">
    <location>
        <begin position="1098"/>
        <end position="1147"/>
    </location>
</feature>